<dbReference type="GO" id="GO:0006744">
    <property type="term" value="P:ubiquinone biosynthetic process"/>
    <property type="evidence" value="ECO:0007669"/>
    <property type="project" value="InterPro"/>
</dbReference>
<keyword evidence="2" id="KW-1185">Reference proteome</keyword>
<comment type="caution">
    <text evidence="1">The sequence shown here is derived from an EMBL/GenBank/DDBJ whole genome shotgun (WGS) entry which is preliminary data.</text>
</comment>
<dbReference type="InterPro" id="IPR007715">
    <property type="entry name" value="Coq4"/>
</dbReference>
<gene>
    <name evidence="1" type="ORF">V2H45_11420</name>
</gene>
<reference evidence="1" key="1">
    <citation type="submission" date="2024-01" db="EMBL/GenBank/DDBJ databases">
        <title>Bank of Algae and Cyanobacteria of the Azores (BACA) strain genomes.</title>
        <authorList>
            <person name="Luz R."/>
            <person name="Cordeiro R."/>
            <person name="Fonseca A."/>
            <person name="Goncalves V."/>
        </authorList>
    </citation>
    <scope>NUCLEOTIDE SEQUENCE</scope>
    <source>
        <strain evidence="1">BACA0141</strain>
    </source>
</reference>
<dbReference type="EMBL" id="JAZBJZ010000040">
    <property type="protein sequence ID" value="MEE3717360.1"/>
    <property type="molecule type" value="Genomic_DNA"/>
</dbReference>
<accession>A0AAW9Q2A1</accession>
<dbReference type="Pfam" id="PF05019">
    <property type="entry name" value="Coq4"/>
    <property type="match status" value="1"/>
</dbReference>
<name>A0AAW9Q2A1_9CYAN</name>
<dbReference type="RefSeq" id="WP_330483789.1">
    <property type="nucleotide sequence ID" value="NZ_JAZBJZ010000040.1"/>
</dbReference>
<dbReference type="Proteomes" id="UP001333818">
    <property type="component" value="Unassembled WGS sequence"/>
</dbReference>
<evidence type="ECO:0000313" key="2">
    <source>
        <dbReference type="Proteomes" id="UP001333818"/>
    </source>
</evidence>
<sequence length="176" mass="19357">MLSPTLAFLSPSNHVGNVDRFLKSVDRVTGVMGLNVSPIVNIAQLRSLPVGSFGRAWADFLDRNRLSPLTTGARRKQLHDGVHVLTGYGTDAIGEAEVQAFLLGSKFMLVHIVLLAALMRRIGREVSLSGQGEKAIEARLKAAYNRGCESNFDADTWQPELLWEVSLAEVRQLFLI</sequence>
<organism evidence="1 2">
    <name type="scientific">Tumidithrix elongata BACA0141</name>
    <dbReference type="NCBI Taxonomy" id="2716417"/>
    <lineage>
        <taxon>Bacteria</taxon>
        <taxon>Bacillati</taxon>
        <taxon>Cyanobacteriota</taxon>
        <taxon>Cyanophyceae</taxon>
        <taxon>Pseudanabaenales</taxon>
        <taxon>Pseudanabaenaceae</taxon>
        <taxon>Tumidithrix</taxon>
        <taxon>Tumidithrix elongata</taxon>
    </lineage>
</organism>
<dbReference type="AlphaFoldDB" id="A0AAW9Q2A1"/>
<proteinExistence type="predicted"/>
<protein>
    <submittedName>
        <fullName evidence="1">Coq4 family protein</fullName>
    </submittedName>
</protein>
<evidence type="ECO:0000313" key="1">
    <source>
        <dbReference type="EMBL" id="MEE3717360.1"/>
    </source>
</evidence>